<feature type="compositionally biased region" description="Polar residues" evidence="1">
    <location>
        <begin position="81"/>
        <end position="94"/>
    </location>
</feature>
<feature type="region of interest" description="Disordered" evidence="1">
    <location>
        <begin position="75"/>
        <end position="94"/>
    </location>
</feature>
<proteinExistence type="predicted"/>
<evidence type="ECO:0000313" key="2">
    <source>
        <dbReference type="EMBL" id="KAF2295770.1"/>
    </source>
</evidence>
<sequence>MPTTRMESRTDTIEKSLTALEEGLQKVHHDKEQQDRMFSGVLEKMIQTEKHLDKLDTHESMLALLMKGKLKDGESDGITLTPVSQPSHSETSTPRILSLQVITEVSQLGIKKIELPNFDGNDPINWLVRADQYFLAHQTTANLKVQLTMICMEGPALHWFRRLTHRNPNMNCSKARGSVDEFIDEFIARAAQAFELLPCQNNKLQTLLQEYESVFAEATTFPPSRPIDHALPLQQGISLVSGRPYHYSHW</sequence>
<organism evidence="2 3">
    <name type="scientific">Hevea brasiliensis</name>
    <name type="common">Para rubber tree</name>
    <name type="synonym">Siphonia brasiliensis</name>
    <dbReference type="NCBI Taxonomy" id="3981"/>
    <lineage>
        <taxon>Eukaryota</taxon>
        <taxon>Viridiplantae</taxon>
        <taxon>Streptophyta</taxon>
        <taxon>Embryophyta</taxon>
        <taxon>Tracheophyta</taxon>
        <taxon>Spermatophyta</taxon>
        <taxon>Magnoliopsida</taxon>
        <taxon>eudicotyledons</taxon>
        <taxon>Gunneridae</taxon>
        <taxon>Pentapetalae</taxon>
        <taxon>rosids</taxon>
        <taxon>fabids</taxon>
        <taxon>Malpighiales</taxon>
        <taxon>Euphorbiaceae</taxon>
        <taxon>Crotonoideae</taxon>
        <taxon>Micrandreae</taxon>
        <taxon>Hevea</taxon>
    </lineage>
</organism>
<protein>
    <recommendedName>
        <fullName evidence="4">Retrotransposon gag domain-containing protein</fullName>
    </recommendedName>
</protein>
<accession>A0A6A6L331</accession>
<evidence type="ECO:0000256" key="1">
    <source>
        <dbReference type="SAM" id="MobiDB-lite"/>
    </source>
</evidence>
<evidence type="ECO:0000313" key="3">
    <source>
        <dbReference type="Proteomes" id="UP000467840"/>
    </source>
</evidence>
<dbReference type="EMBL" id="JAAGAX010000013">
    <property type="protein sequence ID" value="KAF2295770.1"/>
    <property type="molecule type" value="Genomic_DNA"/>
</dbReference>
<evidence type="ECO:0008006" key="4">
    <source>
        <dbReference type="Google" id="ProtNLM"/>
    </source>
</evidence>
<reference evidence="2 3" key="1">
    <citation type="journal article" date="2020" name="Mol. Plant">
        <title>The Chromosome-Based Rubber Tree Genome Provides New Insights into Spurge Genome Evolution and Rubber Biosynthesis.</title>
        <authorList>
            <person name="Liu J."/>
            <person name="Shi C."/>
            <person name="Shi C.C."/>
            <person name="Li W."/>
            <person name="Zhang Q.J."/>
            <person name="Zhang Y."/>
            <person name="Li K."/>
            <person name="Lu H.F."/>
            <person name="Shi C."/>
            <person name="Zhu S.T."/>
            <person name="Xiao Z.Y."/>
            <person name="Nan H."/>
            <person name="Yue Y."/>
            <person name="Zhu X.G."/>
            <person name="Wu Y."/>
            <person name="Hong X.N."/>
            <person name="Fan G.Y."/>
            <person name="Tong Y."/>
            <person name="Zhang D."/>
            <person name="Mao C.L."/>
            <person name="Liu Y.L."/>
            <person name="Hao S.J."/>
            <person name="Liu W.Q."/>
            <person name="Lv M.Q."/>
            <person name="Zhang H.B."/>
            <person name="Liu Y."/>
            <person name="Hu-Tang G.R."/>
            <person name="Wang J.P."/>
            <person name="Wang J.H."/>
            <person name="Sun Y.H."/>
            <person name="Ni S.B."/>
            <person name="Chen W.B."/>
            <person name="Zhang X.C."/>
            <person name="Jiao Y.N."/>
            <person name="Eichler E.E."/>
            <person name="Li G.H."/>
            <person name="Liu X."/>
            <person name="Gao L.Z."/>
        </authorList>
    </citation>
    <scope>NUCLEOTIDE SEQUENCE [LARGE SCALE GENOMIC DNA]</scope>
    <source>
        <strain evidence="3">cv. GT1</strain>
        <tissue evidence="2">Leaf</tissue>
    </source>
</reference>
<keyword evidence="3" id="KW-1185">Reference proteome</keyword>
<dbReference type="Proteomes" id="UP000467840">
    <property type="component" value="Chromosome 7"/>
</dbReference>
<dbReference type="AlphaFoldDB" id="A0A6A6L331"/>
<comment type="caution">
    <text evidence="2">The sequence shown here is derived from an EMBL/GenBank/DDBJ whole genome shotgun (WGS) entry which is preliminary data.</text>
</comment>
<name>A0A6A6L331_HEVBR</name>
<gene>
    <name evidence="2" type="ORF">GH714_033911</name>
</gene>